<dbReference type="PATRIC" id="fig|1432052.4.peg.4622"/>
<dbReference type="CDD" id="cd00093">
    <property type="entry name" value="HTH_XRE"/>
    <property type="match status" value="1"/>
</dbReference>
<dbReference type="EMBL" id="MCGH01000003">
    <property type="protein sequence ID" value="ODM03373.1"/>
    <property type="molecule type" value="Genomic_DNA"/>
</dbReference>
<dbReference type="Pfam" id="PF01381">
    <property type="entry name" value="HTH_3"/>
    <property type="match status" value="1"/>
</dbReference>
<dbReference type="Proteomes" id="UP000094067">
    <property type="component" value="Unassembled WGS sequence"/>
</dbReference>
<accession>A0A1E3A3N4</accession>
<protein>
    <submittedName>
        <fullName evidence="3">HTH-type transcriptional regulator ImmR</fullName>
    </submittedName>
</protein>
<dbReference type="SMART" id="SM00530">
    <property type="entry name" value="HTH_XRE"/>
    <property type="match status" value="1"/>
</dbReference>
<gene>
    <name evidence="3" type="primary">immR_6</name>
    <name evidence="3" type="ORF">BEI61_04168</name>
</gene>
<name>A0A1E3A3N4_9FIRM</name>
<dbReference type="InterPro" id="IPR010982">
    <property type="entry name" value="Lambda_DNA-bd_dom_sf"/>
</dbReference>
<dbReference type="SUPFAM" id="SSF47413">
    <property type="entry name" value="lambda repressor-like DNA-binding domains"/>
    <property type="match status" value="1"/>
</dbReference>
<proteinExistence type="predicted"/>
<keyword evidence="1" id="KW-0238">DNA-binding</keyword>
<dbReference type="RefSeq" id="WP_069153862.1">
    <property type="nucleotide sequence ID" value="NZ_MCGH01000003.1"/>
</dbReference>
<dbReference type="GO" id="GO:0003677">
    <property type="term" value="F:DNA binding"/>
    <property type="evidence" value="ECO:0007669"/>
    <property type="project" value="UniProtKB-KW"/>
</dbReference>
<evidence type="ECO:0000313" key="4">
    <source>
        <dbReference type="Proteomes" id="UP000094067"/>
    </source>
</evidence>
<organism evidence="3 4">
    <name type="scientific">Eisenbergiella tayi</name>
    <dbReference type="NCBI Taxonomy" id="1432052"/>
    <lineage>
        <taxon>Bacteria</taxon>
        <taxon>Bacillati</taxon>
        <taxon>Bacillota</taxon>
        <taxon>Clostridia</taxon>
        <taxon>Lachnospirales</taxon>
        <taxon>Lachnospiraceae</taxon>
        <taxon>Eisenbergiella</taxon>
    </lineage>
</organism>
<evidence type="ECO:0000313" key="3">
    <source>
        <dbReference type="EMBL" id="ODM03373.1"/>
    </source>
</evidence>
<feature type="domain" description="HTH cro/C1-type" evidence="2">
    <location>
        <begin position="7"/>
        <end position="61"/>
    </location>
</feature>
<evidence type="ECO:0000256" key="1">
    <source>
        <dbReference type="ARBA" id="ARBA00023125"/>
    </source>
</evidence>
<reference evidence="3 4" key="1">
    <citation type="submission" date="2016-07" db="EMBL/GenBank/DDBJ databases">
        <title>Characterization of isolates of Eisenbergiella tayi derived from blood cultures, using whole genome sequencing.</title>
        <authorList>
            <person name="Burdz T."/>
            <person name="Wiebe D."/>
            <person name="Huynh C."/>
            <person name="Bernard K."/>
        </authorList>
    </citation>
    <scope>NUCLEOTIDE SEQUENCE [LARGE SCALE GENOMIC DNA]</scope>
    <source>
        <strain evidence="3 4">NML 110608</strain>
    </source>
</reference>
<dbReference type="InterPro" id="IPR001387">
    <property type="entry name" value="Cro/C1-type_HTH"/>
</dbReference>
<dbReference type="Gene3D" id="1.10.260.40">
    <property type="entry name" value="lambda repressor-like DNA-binding domains"/>
    <property type="match status" value="1"/>
</dbReference>
<dbReference type="PROSITE" id="PS50943">
    <property type="entry name" value="HTH_CROC1"/>
    <property type="match status" value="1"/>
</dbReference>
<comment type="caution">
    <text evidence="3">The sequence shown here is derived from an EMBL/GenBank/DDBJ whole genome shotgun (WGS) entry which is preliminary data.</text>
</comment>
<dbReference type="PANTHER" id="PTHR46558:SF13">
    <property type="entry name" value="HTH-TYPE TRANSCRIPTIONAL REGULATOR IMMR"/>
    <property type="match status" value="1"/>
</dbReference>
<evidence type="ECO:0000259" key="2">
    <source>
        <dbReference type="PROSITE" id="PS50943"/>
    </source>
</evidence>
<dbReference type="AlphaFoldDB" id="A0A1E3A3N4"/>
<dbReference type="PANTHER" id="PTHR46558">
    <property type="entry name" value="TRACRIPTIONAL REGULATORY PROTEIN-RELATED-RELATED"/>
    <property type="match status" value="1"/>
</dbReference>
<sequence>MSFAENLKKIRKEKGFSQEELAEIMNVSRQAVSKWEQGGGYPEVEKLLLLSSKLNISLDSLMSEEIAQNNNSENQKVTGTIIISSPNENVIATCYKVMSSGKMKRGKKSPQYALFGVSNGSSSFWGEPTIFLGWYASHDLLSKEVSEIQKAIMQGIPAYELKYNAKVERKWFGMTMIDE</sequence>